<reference evidence="1" key="1">
    <citation type="submission" date="2021-01" db="EMBL/GenBank/DDBJ databases">
        <title>Marivirga aurantiaca sp. nov., isolated from intertidal surface sediments.</title>
        <authorList>
            <person name="Zhang M."/>
        </authorList>
    </citation>
    <scope>NUCLEOTIDE SEQUENCE</scope>
    <source>
        <strain evidence="1">S37H4</strain>
    </source>
</reference>
<name>A0A934WZ55_9BACT</name>
<keyword evidence="2" id="KW-1185">Reference proteome</keyword>
<evidence type="ECO:0000313" key="2">
    <source>
        <dbReference type="Proteomes" id="UP000611723"/>
    </source>
</evidence>
<sequence length="91" mass="10674">MSESKQTTDRNTIKKWADARDGQPAIIKGTESDNVGVLRIHFPKESDNNEEFKPIPWDKFFDVFEARELALLYQEKKENGEQSTFHKFVNR</sequence>
<protein>
    <recommendedName>
        <fullName evidence="3">1,4-alpha-glucan branching enzyme</fullName>
    </recommendedName>
</protein>
<proteinExistence type="predicted"/>
<evidence type="ECO:0008006" key="3">
    <source>
        <dbReference type="Google" id="ProtNLM"/>
    </source>
</evidence>
<dbReference type="AlphaFoldDB" id="A0A934WZ55"/>
<dbReference type="EMBL" id="JAEQBW010000004">
    <property type="protein sequence ID" value="MBK6265581.1"/>
    <property type="molecule type" value="Genomic_DNA"/>
</dbReference>
<evidence type="ECO:0000313" key="1">
    <source>
        <dbReference type="EMBL" id="MBK6265581.1"/>
    </source>
</evidence>
<dbReference type="Proteomes" id="UP000611723">
    <property type="component" value="Unassembled WGS sequence"/>
</dbReference>
<comment type="caution">
    <text evidence="1">The sequence shown here is derived from an EMBL/GenBank/DDBJ whole genome shotgun (WGS) entry which is preliminary data.</text>
</comment>
<accession>A0A934WZ55</accession>
<dbReference type="RefSeq" id="WP_201431258.1">
    <property type="nucleotide sequence ID" value="NZ_JAEQBW010000004.1"/>
</dbReference>
<organism evidence="1 2">
    <name type="scientific">Marivirga aurantiaca</name>
    <dbReference type="NCBI Taxonomy" id="2802615"/>
    <lineage>
        <taxon>Bacteria</taxon>
        <taxon>Pseudomonadati</taxon>
        <taxon>Bacteroidota</taxon>
        <taxon>Cytophagia</taxon>
        <taxon>Cytophagales</taxon>
        <taxon>Marivirgaceae</taxon>
        <taxon>Marivirga</taxon>
    </lineage>
</organism>
<gene>
    <name evidence="1" type="ORF">JKA74_11080</name>
</gene>